<dbReference type="PANTHER" id="PTHR11360:SF284">
    <property type="entry name" value="EG:103B4.3 PROTEIN-RELATED"/>
    <property type="match status" value="1"/>
</dbReference>
<organism evidence="2 3">
    <name type="scientific">Araneus ventricosus</name>
    <name type="common">Orbweaver spider</name>
    <name type="synonym">Epeira ventricosa</name>
    <dbReference type="NCBI Taxonomy" id="182803"/>
    <lineage>
        <taxon>Eukaryota</taxon>
        <taxon>Metazoa</taxon>
        <taxon>Ecdysozoa</taxon>
        <taxon>Arthropoda</taxon>
        <taxon>Chelicerata</taxon>
        <taxon>Arachnida</taxon>
        <taxon>Araneae</taxon>
        <taxon>Araneomorphae</taxon>
        <taxon>Entelegynae</taxon>
        <taxon>Araneoidea</taxon>
        <taxon>Araneidae</taxon>
        <taxon>Araneus</taxon>
    </lineage>
</organism>
<dbReference type="InterPro" id="IPR050327">
    <property type="entry name" value="Proton-linked_MCT"/>
</dbReference>
<dbReference type="Proteomes" id="UP000499080">
    <property type="component" value="Unassembled WGS sequence"/>
</dbReference>
<evidence type="ECO:0000313" key="2">
    <source>
        <dbReference type="EMBL" id="GBM56028.1"/>
    </source>
</evidence>
<dbReference type="SUPFAM" id="SSF103473">
    <property type="entry name" value="MFS general substrate transporter"/>
    <property type="match status" value="1"/>
</dbReference>
<feature type="transmembrane region" description="Helical" evidence="1">
    <location>
        <begin position="58"/>
        <end position="81"/>
    </location>
</feature>
<name>A0A4Y2GU50_ARAVE</name>
<evidence type="ECO:0000313" key="3">
    <source>
        <dbReference type="Proteomes" id="UP000499080"/>
    </source>
</evidence>
<dbReference type="InterPro" id="IPR036259">
    <property type="entry name" value="MFS_trans_sf"/>
</dbReference>
<feature type="transmembrane region" description="Helical" evidence="1">
    <location>
        <begin position="21"/>
        <end position="46"/>
    </location>
</feature>
<accession>A0A4Y2GU50</accession>
<protein>
    <recommendedName>
        <fullName evidence="4">Major facilitator superfamily (MFS) profile domain-containing protein</fullName>
    </recommendedName>
</protein>
<reference evidence="2 3" key="1">
    <citation type="journal article" date="2019" name="Sci. Rep.">
        <title>Orb-weaving spider Araneus ventricosus genome elucidates the spidroin gene catalogue.</title>
        <authorList>
            <person name="Kono N."/>
            <person name="Nakamura H."/>
            <person name="Ohtoshi R."/>
            <person name="Moran D.A.P."/>
            <person name="Shinohara A."/>
            <person name="Yoshida Y."/>
            <person name="Fujiwara M."/>
            <person name="Mori M."/>
            <person name="Tomita M."/>
            <person name="Arakawa K."/>
        </authorList>
    </citation>
    <scope>NUCLEOTIDE SEQUENCE [LARGE SCALE GENOMIC DNA]</scope>
</reference>
<dbReference type="PANTHER" id="PTHR11360">
    <property type="entry name" value="MONOCARBOXYLATE TRANSPORTER"/>
    <property type="match status" value="1"/>
</dbReference>
<keyword evidence="1" id="KW-1133">Transmembrane helix</keyword>
<dbReference type="EMBL" id="BGPR01001524">
    <property type="protein sequence ID" value="GBM56028.1"/>
    <property type="molecule type" value="Genomic_DNA"/>
</dbReference>
<dbReference type="GO" id="GO:0008028">
    <property type="term" value="F:monocarboxylic acid transmembrane transporter activity"/>
    <property type="evidence" value="ECO:0007669"/>
    <property type="project" value="TreeGrafter"/>
</dbReference>
<keyword evidence="3" id="KW-1185">Reference proteome</keyword>
<dbReference type="OrthoDB" id="410267at2759"/>
<comment type="caution">
    <text evidence="2">The sequence shown here is derived from an EMBL/GenBank/DDBJ whole genome shotgun (WGS) entry which is preliminary data.</text>
</comment>
<feature type="transmembrane region" description="Helical" evidence="1">
    <location>
        <begin position="88"/>
        <end position="106"/>
    </location>
</feature>
<evidence type="ECO:0000256" key="1">
    <source>
        <dbReference type="SAM" id="Phobius"/>
    </source>
</evidence>
<sequence length="174" mass="19512">MNSVQSFTTIPDPNIDGGWGWVIVFITFIIHFVFDGFMYTFGIFYAEFLKYFQSTGGATSLVMAIFIGICYTVGPIASGLINKYDCRVVSFIGIGIASVGLLLSLAVPTVEFLYLTIGLIAGKNNYQPIFYIYKNTKWLKRKCTLGKQVYSMKCWNSGKYLILTFSRSTLSARD</sequence>
<keyword evidence="1" id="KW-0472">Membrane</keyword>
<gene>
    <name evidence="2" type="ORF">AVEN_273887_1</name>
</gene>
<evidence type="ECO:0008006" key="4">
    <source>
        <dbReference type="Google" id="ProtNLM"/>
    </source>
</evidence>
<keyword evidence="1" id="KW-0812">Transmembrane</keyword>
<proteinExistence type="predicted"/>
<dbReference type="AlphaFoldDB" id="A0A4Y2GU50"/>